<evidence type="ECO:0000313" key="1">
    <source>
        <dbReference type="EMBL" id="VAY86955.1"/>
    </source>
</evidence>
<dbReference type="InterPro" id="IPR015943">
    <property type="entry name" value="WD40/YVTN_repeat-like_dom_sf"/>
</dbReference>
<dbReference type="PANTHER" id="PTHR47197:SF3">
    <property type="entry name" value="DIHYDRO-HEME D1 DEHYDROGENASE"/>
    <property type="match status" value="1"/>
</dbReference>
<organism evidence="1">
    <name type="scientific">hydrothermal vent metagenome</name>
    <dbReference type="NCBI Taxonomy" id="652676"/>
    <lineage>
        <taxon>unclassified sequences</taxon>
        <taxon>metagenomes</taxon>
        <taxon>ecological metagenomes</taxon>
    </lineage>
</organism>
<dbReference type="Gene3D" id="2.130.10.10">
    <property type="entry name" value="YVTN repeat-like/Quinoprotein amine dehydrogenase"/>
    <property type="match status" value="2"/>
</dbReference>
<sequence>MGKKIISSLSVVALLISSSYASHMGGGKRFNNQISSYFGDKQNNQITRAYFGDKQNNQIDIVDVENMKLIKTVKTNNQKTYSAETIKTMYNHNDLTPKMYVSNRGSDRLDVLDSETNKIIKSIELPFHPRSIDVNKRTGLVLVSGVDKPMAAVIYSATDEVLAIVGKNEVTYPTTSGHSNLSSGTLATGHPHWINESHFSFIDRQNKTIITYQIGVENGQLLTRKLNELKTPSPVHNLIPPSVHGHKGRSHGIYNSTVFYATAEGSEGVYPSVLKLEFIPNVGMTLVENLEIKKDGLLPKDMGVHHLNFLNDQRTIYVGSDEGNLFVVDYSGEKMRIVKSVKAGLGAGHMAEMKHGRGNIAIIINHKDSFITLIDARTNNKIADVKVSLLPQDKIGVVQTQSHPKYHFSRDGRYFYMFLTEEGSLVKVDLQQKRVVERLNIGGKIAMGTFLEEKGKHRKFH</sequence>
<dbReference type="InterPro" id="IPR051200">
    <property type="entry name" value="Host-pathogen_enzymatic-act"/>
</dbReference>
<dbReference type="EMBL" id="UOYO01000018">
    <property type="protein sequence ID" value="VAY86955.1"/>
    <property type="molecule type" value="Genomic_DNA"/>
</dbReference>
<name>A0A3B1E4P3_9ZZZZ</name>
<accession>A0A3B1E4P3</accession>
<gene>
    <name evidence="1" type="ORF">MNB_ARC-1_1118</name>
</gene>
<dbReference type="SUPFAM" id="SSF51004">
    <property type="entry name" value="C-terminal (heme d1) domain of cytochrome cd1-nitrite reductase"/>
    <property type="match status" value="1"/>
</dbReference>
<reference evidence="1" key="1">
    <citation type="submission" date="2018-10" db="EMBL/GenBank/DDBJ databases">
        <authorList>
            <person name="Aoki K."/>
        </authorList>
    </citation>
    <scope>NUCLEOTIDE SEQUENCE</scope>
</reference>
<proteinExistence type="predicted"/>
<dbReference type="PANTHER" id="PTHR47197">
    <property type="entry name" value="PROTEIN NIRF"/>
    <property type="match status" value="1"/>
</dbReference>
<dbReference type="AlphaFoldDB" id="A0A3B1E4P3"/>
<protein>
    <submittedName>
        <fullName evidence="1">Uncharacterized protein</fullName>
    </submittedName>
</protein>
<dbReference type="InterPro" id="IPR011048">
    <property type="entry name" value="Haem_d1_sf"/>
</dbReference>